<accession>A0AAE4C814</accession>
<comment type="caution">
    <text evidence="2">The sequence shown here is derived from an EMBL/GenBank/DDBJ whole genome shotgun (WGS) entry which is preliminary data.</text>
</comment>
<dbReference type="Proteomes" id="UP001183643">
    <property type="component" value="Unassembled WGS sequence"/>
</dbReference>
<proteinExistence type="predicted"/>
<organism evidence="2 3">
    <name type="scientific">Catenuloplanes atrovinosus</name>
    <dbReference type="NCBI Taxonomy" id="137266"/>
    <lineage>
        <taxon>Bacteria</taxon>
        <taxon>Bacillati</taxon>
        <taxon>Actinomycetota</taxon>
        <taxon>Actinomycetes</taxon>
        <taxon>Micromonosporales</taxon>
        <taxon>Micromonosporaceae</taxon>
        <taxon>Catenuloplanes</taxon>
    </lineage>
</organism>
<dbReference type="Pfam" id="PF09995">
    <property type="entry name" value="MPAB_Lcp_cat"/>
    <property type="match status" value="1"/>
</dbReference>
<dbReference type="InterPro" id="IPR018713">
    <property type="entry name" value="MPAB/Lcp_cat_dom"/>
</dbReference>
<evidence type="ECO:0000259" key="1">
    <source>
        <dbReference type="Pfam" id="PF09995"/>
    </source>
</evidence>
<dbReference type="EMBL" id="JAVDYB010000001">
    <property type="protein sequence ID" value="MDR7275036.1"/>
    <property type="molecule type" value="Genomic_DNA"/>
</dbReference>
<evidence type="ECO:0000313" key="3">
    <source>
        <dbReference type="Proteomes" id="UP001183643"/>
    </source>
</evidence>
<evidence type="ECO:0000313" key="2">
    <source>
        <dbReference type="EMBL" id="MDR7275036.1"/>
    </source>
</evidence>
<sequence>MVTPARFGAGGGWAERAARPLRLTAGPGAHPTPDELDALRAALLERDEPGAALARALLDDHTVTQAQIRAALADPAAPAPAPMERFLETVRVPPSWLDEALLARGAETCRAFGADADLVLAYGSLLGGYRTAAALEPLVRTGRLTGDATALRIAETTDWWRAVTAPGGLRPGAEGHRLTLHVRVMHAMVNHRLEADPGWDRAARGVPINQYDQASTLGVFSTSFLLHLRLLGVRVGRADGAAVMHLWRYVGWLLGVADRWLPRDERHGRRLLYHLLAHDPPPDGNSLALARALIEAGVPEPRDRALSLATWLLGPAALRDLGLPPRLPWYGLWRAAVNLPVTHVAGRFPGGRRRLLARAERQYRRRQAARRRTAG</sequence>
<dbReference type="GO" id="GO:0016491">
    <property type="term" value="F:oxidoreductase activity"/>
    <property type="evidence" value="ECO:0007669"/>
    <property type="project" value="InterPro"/>
</dbReference>
<feature type="domain" description="ER-bound oxygenase mpaB/mpaB'/Rubber oxygenase catalytic" evidence="1">
    <location>
        <begin position="113"/>
        <end position="328"/>
    </location>
</feature>
<name>A0AAE4C814_9ACTN</name>
<keyword evidence="3" id="KW-1185">Reference proteome</keyword>
<protein>
    <recommendedName>
        <fullName evidence="1">ER-bound oxygenase mpaB/mpaB'/Rubber oxygenase catalytic domain-containing protein</fullName>
    </recommendedName>
</protein>
<dbReference type="PANTHER" id="PTHR37539:SF1">
    <property type="entry name" value="ER-BOUND OXYGENASE MPAB_MPAB'_RUBBER OXYGENASE CATALYTIC DOMAIN-CONTAINING PROTEIN"/>
    <property type="match status" value="1"/>
</dbReference>
<dbReference type="PANTHER" id="PTHR37539">
    <property type="entry name" value="SECRETED PROTEIN-RELATED"/>
    <property type="match status" value="1"/>
</dbReference>
<gene>
    <name evidence="2" type="ORF">J2S41_001814</name>
</gene>
<reference evidence="2" key="1">
    <citation type="submission" date="2023-07" db="EMBL/GenBank/DDBJ databases">
        <title>Sequencing the genomes of 1000 actinobacteria strains.</title>
        <authorList>
            <person name="Klenk H.-P."/>
        </authorList>
    </citation>
    <scope>NUCLEOTIDE SEQUENCE</scope>
    <source>
        <strain evidence="2">DSM 44707</strain>
    </source>
</reference>
<dbReference type="AlphaFoldDB" id="A0AAE4C814"/>
<dbReference type="InterPro" id="IPR037473">
    <property type="entry name" value="Lcp-like"/>
</dbReference>
<dbReference type="RefSeq" id="WP_310365489.1">
    <property type="nucleotide sequence ID" value="NZ_JAVDYB010000001.1"/>
</dbReference>